<dbReference type="GO" id="GO:0140359">
    <property type="term" value="F:ABC-type transporter activity"/>
    <property type="evidence" value="ECO:0007669"/>
    <property type="project" value="InterPro"/>
</dbReference>
<dbReference type="Gene3D" id="1.20.1560.10">
    <property type="entry name" value="ABC transporter type 1, transmembrane domain"/>
    <property type="match status" value="1"/>
</dbReference>
<organism evidence="7 8">
    <name type="scientific">Klebsiella pneumoniae</name>
    <dbReference type="NCBI Taxonomy" id="573"/>
    <lineage>
        <taxon>Bacteria</taxon>
        <taxon>Pseudomonadati</taxon>
        <taxon>Pseudomonadota</taxon>
        <taxon>Gammaproteobacteria</taxon>
        <taxon>Enterobacterales</taxon>
        <taxon>Enterobacteriaceae</taxon>
        <taxon>Klebsiella/Raoultella group</taxon>
        <taxon>Klebsiella</taxon>
        <taxon>Klebsiella pneumoniae complex</taxon>
    </lineage>
</organism>
<proteinExistence type="predicted"/>
<evidence type="ECO:0000256" key="3">
    <source>
        <dbReference type="ARBA" id="ARBA00022989"/>
    </source>
</evidence>
<keyword evidence="2 5" id="KW-0812">Transmembrane</keyword>
<feature type="transmembrane region" description="Helical" evidence="5">
    <location>
        <begin position="57"/>
        <end position="79"/>
    </location>
</feature>
<dbReference type="Pfam" id="PF00664">
    <property type="entry name" value="ABC_membrane"/>
    <property type="match status" value="1"/>
</dbReference>
<keyword evidence="7" id="KW-0067">ATP-binding</keyword>
<keyword evidence="3 5" id="KW-1133">Transmembrane helix</keyword>
<evidence type="ECO:0000313" key="8">
    <source>
        <dbReference type="Proteomes" id="UP000251721"/>
    </source>
</evidence>
<dbReference type="EMBL" id="UAWQ01000022">
    <property type="protein sequence ID" value="SQC64390.1"/>
    <property type="molecule type" value="Genomic_DNA"/>
</dbReference>
<evidence type="ECO:0000256" key="4">
    <source>
        <dbReference type="ARBA" id="ARBA00023136"/>
    </source>
</evidence>
<dbReference type="AlphaFoldDB" id="A0A2X3IS36"/>
<dbReference type="GO" id="GO:0005886">
    <property type="term" value="C:plasma membrane"/>
    <property type="evidence" value="ECO:0007669"/>
    <property type="project" value="UniProtKB-SubCell"/>
</dbReference>
<dbReference type="Proteomes" id="UP000251721">
    <property type="component" value="Unassembled WGS sequence"/>
</dbReference>
<accession>A0A2X3IS36</accession>
<keyword evidence="4 5" id="KW-0472">Membrane</keyword>
<dbReference type="GO" id="GO:0005524">
    <property type="term" value="F:ATP binding"/>
    <property type="evidence" value="ECO:0007669"/>
    <property type="project" value="UniProtKB-KW"/>
</dbReference>
<evidence type="ECO:0000256" key="1">
    <source>
        <dbReference type="ARBA" id="ARBA00004651"/>
    </source>
</evidence>
<reference evidence="7 8" key="1">
    <citation type="submission" date="2018-06" db="EMBL/GenBank/DDBJ databases">
        <authorList>
            <consortium name="Pathogen Informatics"/>
            <person name="Doyle S."/>
        </authorList>
    </citation>
    <scope>NUCLEOTIDE SEQUENCE [LARGE SCALE GENOMIC DNA]</scope>
    <source>
        <strain evidence="7 8">NCTC13465</strain>
    </source>
</reference>
<dbReference type="InterPro" id="IPR011527">
    <property type="entry name" value="ABC1_TM_dom"/>
</dbReference>
<comment type="subcellular location">
    <subcellularLocation>
        <location evidence="1">Cell membrane</location>
        <topology evidence="1">Multi-pass membrane protein</topology>
    </subcellularLocation>
</comment>
<dbReference type="InterPro" id="IPR036640">
    <property type="entry name" value="ABC1_TM_sf"/>
</dbReference>
<name>A0A2X3IS36_KLEPN</name>
<dbReference type="SUPFAM" id="SSF90123">
    <property type="entry name" value="ABC transporter transmembrane region"/>
    <property type="match status" value="1"/>
</dbReference>
<dbReference type="PROSITE" id="PS50929">
    <property type="entry name" value="ABC_TM1F"/>
    <property type="match status" value="1"/>
</dbReference>
<feature type="domain" description="ABC transmembrane type-1" evidence="6">
    <location>
        <begin position="29"/>
        <end position="103"/>
    </location>
</feature>
<keyword evidence="7" id="KW-0547">Nucleotide-binding</keyword>
<sequence>MNKTRQQELTRWLKQQSIISRRWLMISRLLGVASGLLIVAQAWFLARILHRMVMENIPATALLLPLTLLVLIFVLRAWVVWLRERVGFQAGQHIRYEIRRQVS</sequence>
<evidence type="ECO:0000256" key="5">
    <source>
        <dbReference type="SAM" id="Phobius"/>
    </source>
</evidence>
<evidence type="ECO:0000256" key="2">
    <source>
        <dbReference type="ARBA" id="ARBA00022692"/>
    </source>
</evidence>
<gene>
    <name evidence="7" type="primary">cydD_1</name>
    <name evidence="7" type="ORF">NCTC13465_06901</name>
</gene>
<feature type="transmembrane region" description="Helical" evidence="5">
    <location>
        <begin position="21"/>
        <end position="45"/>
    </location>
</feature>
<evidence type="ECO:0000259" key="6">
    <source>
        <dbReference type="PROSITE" id="PS50929"/>
    </source>
</evidence>
<evidence type="ECO:0000313" key="7">
    <source>
        <dbReference type="EMBL" id="SQC64390.1"/>
    </source>
</evidence>
<protein>
    <submittedName>
        <fullName evidence="7">Transport ATP-binding protein CydD</fullName>
    </submittedName>
</protein>